<evidence type="ECO:0000313" key="2">
    <source>
        <dbReference type="EMBL" id="MBD3918394.1"/>
    </source>
</evidence>
<protein>
    <submittedName>
        <fullName evidence="2">Bleomycin resistance protein</fullName>
    </submittedName>
</protein>
<dbReference type="PROSITE" id="PS51819">
    <property type="entry name" value="VOC"/>
    <property type="match status" value="1"/>
</dbReference>
<sequence length="137" mass="15699">MGVFTLSEIIGGSSFVLLVKNLEQTVQFYSDLGFNYEVIGDKVPHHHVSRGKLTLILVEAKQEDEVKPISSRYEEQYFDVFCYTDAVDLIAKEVMDKNITIIRDPNYTNHWSEFTFRDLNGYQITVGGQVVNKELIS</sequence>
<accession>A0ABR8MW63</accession>
<proteinExistence type="predicted"/>
<reference evidence="2 3" key="1">
    <citation type="submission" date="2020-09" db="EMBL/GenBank/DDBJ databases">
        <title>Paenibacillus sp. strain PR3 16S rRNA gene Genome sequencing and assembly.</title>
        <authorList>
            <person name="Kim J."/>
        </authorList>
    </citation>
    <scope>NUCLEOTIDE SEQUENCE [LARGE SCALE GENOMIC DNA]</scope>
    <source>
        <strain evidence="2 3">PR3</strain>
    </source>
</reference>
<gene>
    <name evidence="2" type="ORF">H8B09_06475</name>
</gene>
<dbReference type="Gene3D" id="3.10.180.10">
    <property type="entry name" value="2,3-Dihydroxybiphenyl 1,2-Dioxygenase, domain 1"/>
    <property type="match status" value="1"/>
</dbReference>
<comment type="caution">
    <text evidence="2">The sequence shown here is derived from an EMBL/GenBank/DDBJ whole genome shotgun (WGS) entry which is preliminary data.</text>
</comment>
<evidence type="ECO:0000313" key="3">
    <source>
        <dbReference type="Proteomes" id="UP000609346"/>
    </source>
</evidence>
<name>A0ABR8MW63_9BACL</name>
<dbReference type="InterPro" id="IPR004360">
    <property type="entry name" value="Glyas_Fos-R_dOase_dom"/>
</dbReference>
<feature type="domain" description="VOC" evidence="1">
    <location>
        <begin position="11"/>
        <end position="129"/>
    </location>
</feature>
<dbReference type="EMBL" id="JACXZA010000001">
    <property type="protein sequence ID" value="MBD3918394.1"/>
    <property type="molecule type" value="Genomic_DNA"/>
</dbReference>
<dbReference type="InterPro" id="IPR029068">
    <property type="entry name" value="Glyas_Bleomycin-R_OHBP_Dase"/>
</dbReference>
<evidence type="ECO:0000259" key="1">
    <source>
        <dbReference type="PROSITE" id="PS51819"/>
    </source>
</evidence>
<organism evidence="2 3">
    <name type="scientific">Paenibacillus terricola</name>
    <dbReference type="NCBI Taxonomy" id="2763503"/>
    <lineage>
        <taxon>Bacteria</taxon>
        <taxon>Bacillati</taxon>
        <taxon>Bacillota</taxon>
        <taxon>Bacilli</taxon>
        <taxon>Bacillales</taxon>
        <taxon>Paenibacillaceae</taxon>
        <taxon>Paenibacillus</taxon>
    </lineage>
</organism>
<keyword evidence="3" id="KW-1185">Reference proteome</keyword>
<dbReference type="Proteomes" id="UP000609346">
    <property type="component" value="Unassembled WGS sequence"/>
</dbReference>
<dbReference type="InterPro" id="IPR037523">
    <property type="entry name" value="VOC_core"/>
</dbReference>
<dbReference type="Pfam" id="PF00903">
    <property type="entry name" value="Glyoxalase"/>
    <property type="match status" value="1"/>
</dbReference>
<dbReference type="SUPFAM" id="SSF54593">
    <property type="entry name" value="Glyoxalase/Bleomycin resistance protein/Dihydroxybiphenyl dioxygenase"/>
    <property type="match status" value="1"/>
</dbReference>
<dbReference type="CDD" id="cd06587">
    <property type="entry name" value="VOC"/>
    <property type="match status" value="1"/>
</dbReference>